<comment type="similarity">
    <text evidence="2">Belongs to the XPC family.</text>
</comment>
<feature type="domain" description="Rad4 beta-hairpin" evidence="8">
    <location>
        <begin position="550"/>
        <end position="612"/>
    </location>
</feature>
<evidence type="ECO:0000259" key="8">
    <source>
        <dbReference type="SMART" id="SM01031"/>
    </source>
</evidence>
<gene>
    <name evidence="10" type="ORF">L873DRAFT_1845257</name>
</gene>
<feature type="region of interest" description="Disordered" evidence="6">
    <location>
        <begin position="1012"/>
        <end position="1059"/>
    </location>
</feature>
<dbReference type="InterPro" id="IPR004583">
    <property type="entry name" value="DNA_repair_Rad4"/>
</dbReference>
<dbReference type="Pfam" id="PF10403">
    <property type="entry name" value="BHD_1"/>
    <property type="match status" value="1"/>
</dbReference>
<dbReference type="EMBL" id="ML120412">
    <property type="protein sequence ID" value="RPA96666.1"/>
    <property type="molecule type" value="Genomic_DNA"/>
</dbReference>
<feature type="compositionally biased region" description="Basic residues" evidence="6">
    <location>
        <begin position="877"/>
        <end position="887"/>
    </location>
</feature>
<dbReference type="GO" id="GO:0000111">
    <property type="term" value="C:nucleotide-excision repair factor 2 complex"/>
    <property type="evidence" value="ECO:0007669"/>
    <property type="project" value="TreeGrafter"/>
</dbReference>
<dbReference type="Gene3D" id="3.30.70.2460">
    <property type="entry name" value="Rad4, beta-hairpin domain BHD3"/>
    <property type="match status" value="1"/>
</dbReference>
<feature type="region of interest" description="Disordered" evidence="6">
    <location>
        <begin position="764"/>
        <end position="792"/>
    </location>
</feature>
<feature type="region of interest" description="Disordered" evidence="6">
    <location>
        <begin position="804"/>
        <end position="993"/>
    </location>
</feature>
<dbReference type="GO" id="GO:0071942">
    <property type="term" value="C:XPC complex"/>
    <property type="evidence" value="ECO:0007669"/>
    <property type="project" value="TreeGrafter"/>
</dbReference>
<feature type="compositionally biased region" description="Acidic residues" evidence="6">
    <location>
        <begin position="135"/>
        <end position="152"/>
    </location>
</feature>
<dbReference type="Pfam" id="PF03835">
    <property type="entry name" value="Rad4"/>
    <property type="match status" value="1"/>
</dbReference>
<dbReference type="OrthoDB" id="300780at2759"/>
<evidence type="ECO:0000313" key="10">
    <source>
        <dbReference type="EMBL" id="RPA96666.1"/>
    </source>
</evidence>
<keyword evidence="3" id="KW-0227">DNA damage</keyword>
<dbReference type="SUPFAM" id="SSF54001">
    <property type="entry name" value="Cysteine proteinases"/>
    <property type="match status" value="1"/>
</dbReference>
<evidence type="ECO:0000259" key="7">
    <source>
        <dbReference type="SMART" id="SM01030"/>
    </source>
</evidence>
<dbReference type="Gene3D" id="3.90.260.10">
    <property type="entry name" value="Transglutaminase-like"/>
    <property type="match status" value="1"/>
</dbReference>
<keyword evidence="11" id="KW-1185">Reference proteome</keyword>
<feature type="compositionally biased region" description="Acidic residues" evidence="6">
    <location>
        <begin position="1035"/>
        <end position="1049"/>
    </location>
</feature>
<feature type="domain" description="Rad4 beta-hairpin" evidence="9">
    <location>
        <begin position="619"/>
        <end position="693"/>
    </location>
</feature>
<comment type="subcellular location">
    <subcellularLocation>
        <location evidence="1">Nucleus</location>
    </subcellularLocation>
</comment>
<accession>A0A3N4JEH9</accession>
<evidence type="ECO:0000256" key="2">
    <source>
        <dbReference type="ARBA" id="ARBA00009525"/>
    </source>
</evidence>
<feature type="compositionally biased region" description="Polar residues" evidence="6">
    <location>
        <begin position="30"/>
        <end position="39"/>
    </location>
</feature>
<evidence type="ECO:0000313" key="11">
    <source>
        <dbReference type="Proteomes" id="UP000276215"/>
    </source>
</evidence>
<dbReference type="InterPro" id="IPR042488">
    <property type="entry name" value="Rad4_BHD3_sf"/>
</dbReference>
<dbReference type="Pfam" id="PF10405">
    <property type="entry name" value="BHD_3"/>
    <property type="match status" value="1"/>
</dbReference>
<organism evidence="10 11">
    <name type="scientific">Choiromyces venosus 120613-1</name>
    <dbReference type="NCBI Taxonomy" id="1336337"/>
    <lineage>
        <taxon>Eukaryota</taxon>
        <taxon>Fungi</taxon>
        <taxon>Dikarya</taxon>
        <taxon>Ascomycota</taxon>
        <taxon>Pezizomycotina</taxon>
        <taxon>Pezizomycetes</taxon>
        <taxon>Pezizales</taxon>
        <taxon>Tuberaceae</taxon>
        <taxon>Choiromyces</taxon>
    </lineage>
</organism>
<feature type="compositionally biased region" description="Basic and acidic residues" evidence="6">
    <location>
        <begin position="1017"/>
        <end position="1034"/>
    </location>
</feature>
<dbReference type="InterPro" id="IPR018327">
    <property type="entry name" value="BHD_2"/>
</dbReference>
<keyword evidence="4" id="KW-0234">DNA repair</keyword>
<feature type="compositionally biased region" description="Acidic residues" evidence="6">
    <location>
        <begin position="892"/>
        <end position="901"/>
    </location>
</feature>
<feature type="compositionally biased region" description="Acidic residues" evidence="6">
    <location>
        <begin position="854"/>
        <end position="867"/>
    </location>
</feature>
<dbReference type="SMART" id="SM01031">
    <property type="entry name" value="BHD_2"/>
    <property type="match status" value="1"/>
</dbReference>
<dbReference type="SMART" id="SM01032">
    <property type="entry name" value="BHD_3"/>
    <property type="match status" value="1"/>
</dbReference>
<dbReference type="InterPro" id="IPR018326">
    <property type="entry name" value="Rad4_beta-hairpin_dom1"/>
</dbReference>
<feature type="region of interest" description="Disordered" evidence="6">
    <location>
        <begin position="1146"/>
        <end position="1182"/>
    </location>
</feature>
<dbReference type="STRING" id="1336337.A0A3N4JEH9"/>
<dbReference type="Proteomes" id="UP000276215">
    <property type="component" value="Unassembled WGS sequence"/>
</dbReference>
<dbReference type="PANTHER" id="PTHR12135:SF0">
    <property type="entry name" value="DNA REPAIR PROTEIN COMPLEMENTING XP-C CELLS"/>
    <property type="match status" value="1"/>
</dbReference>
<dbReference type="GO" id="GO:0003697">
    <property type="term" value="F:single-stranded DNA binding"/>
    <property type="evidence" value="ECO:0007669"/>
    <property type="project" value="TreeGrafter"/>
</dbReference>
<dbReference type="InterPro" id="IPR018325">
    <property type="entry name" value="Rad4/PNGase_transGLS-fold"/>
</dbReference>
<feature type="compositionally biased region" description="Basic residues" evidence="6">
    <location>
        <begin position="833"/>
        <end position="849"/>
    </location>
</feature>
<feature type="compositionally biased region" description="Acidic residues" evidence="6">
    <location>
        <begin position="1168"/>
        <end position="1182"/>
    </location>
</feature>
<dbReference type="InterPro" id="IPR036985">
    <property type="entry name" value="Transglutaminase-like_sf"/>
</dbReference>
<dbReference type="GO" id="GO:0006298">
    <property type="term" value="P:mismatch repair"/>
    <property type="evidence" value="ECO:0007669"/>
    <property type="project" value="TreeGrafter"/>
</dbReference>
<evidence type="ECO:0000256" key="3">
    <source>
        <dbReference type="ARBA" id="ARBA00022763"/>
    </source>
</evidence>
<feature type="domain" description="Rad4 beta-hairpin" evidence="7">
    <location>
        <begin position="490"/>
        <end position="548"/>
    </location>
</feature>
<name>A0A3N4JEH9_9PEZI</name>
<dbReference type="Pfam" id="PF10404">
    <property type="entry name" value="BHD_2"/>
    <property type="match status" value="1"/>
</dbReference>
<dbReference type="InterPro" id="IPR018328">
    <property type="entry name" value="Rad4_beta-hairpin_dom3"/>
</dbReference>
<evidence type="ECO:0000256" key="5">
    <source>
        <dbReference type="ARBA" id="ARBA00023242"/>
    </source>
</evidence>
<dbReference type="GO" id="GO:0005737">
    <property type="term" value="C:cytoplasm"/>
    <property type="evidence" value="ECO:0007669"/>
    <property type="project" value="TreeGrafter"/>
</dbReference>
<evidence type="ECO:0000256" key="1">
    <source>
        <dbReference type="ARBA" id="ARBA00004123"/>
    </source>
</evidence>
<dbReference type="GO" id="GO:0006289">
    <property type="term" value="P:nucleotide-excision repair"/>
    <property type="evidence" value="ECO:0007669"/>
    <property type="project" value="InterPro"/>
</dbReference>
<dbReference type="SMART" id="SM01030">
    <property type="entry name" value="BHD_1"/>
    <property type="match status" value="1"/>
</dbReference>
<dbReference type="Gene3D" id="2.20.20.110">
    <property type="entry name" value="Rad4, beta-hairpin domain BHD1"/>
    <property type="match status" value="1"/>
</dbReference>
<evidence type="ECO:0000259" key="9">
    <source>
        <dbReference type="SMART" id="SM01032"/>
    </source>
</evidence>
<evidence type="ECO:0000256" key="6">
    <source>
        <dbReference type="SAM" id="MobiDB-lite"/>
    </source>
</evidence>
<dbReference type="InterPro" id="IPR038765">
    <property type="entry name" value="Papain-like_cys_pep_sf"/>
</dbReference>
<dbReference type="PANTHER" id="PTHR12135">
    <property type="entry name" value="DNA REPAIR PROTEIN XP-C / RAD4"/>
    <property type="match status" value="1"/>
</dbReference>
<proteinExistence type="inferred from homology"/>
<dbReference type="AlphaFoldDB" id="A0A3N4JEH9"/>
<sequence length="1182" mass="131003">MVERKRPASSPPLGPGQPSSRLRTLGATAISGTPSSSVASRRVHPVNLPLRSLGHVAAPTRVAGPDNGVGSATKPSATAVGGSGSGLKRSATSEPASESAVRDRAGSNSKRVRVGALPPSGVVRPQPTPAKAIESSDESDADPDSDDEDGVNWEDVDLSRQAITDFLSSAPAVKNTPAPLSITLSGKDKKPVRTVRKITRVERRIRWETHKMHLLCLLYHVSLRNRWCNSQEVKGNLSSLVTQRIRKLLIDNPSDQPFRRSQLFLEGLQALSDVWNFIHKGGDPPMNYKQFVVISERCKGSRDIGAQLFCSMLRSIGVTCRLVCSLQPLPFTFSSKEDTLMKIPADGLDKGIGYISQTWLQNFRRNVHDFRQDEPDWPVYWVEAWSIARRKWIAVDPFATMTVGKPSFIEPQLRVAGNMMSYVVGFEDDGNCTDVTRRYAHAFISKTRKVRVTGTPAGEIWWNKVMALFATGAHPDRQQLEENELRDKTLHEPIPKSVKDLKGHPLYVLERDLKRDEALKTLRKCSTLTNGSGKNRKVEPIYRREDVIKLRSIRNWLRLGRTVKPEEESKPFKYVKAVQLPGTKLRNARSGLGETEVTGMYTESQTELYVAKPLVNGKLVKNKFGNIELFVESMLPEGAVHLPQKNIDKAARLLEVDYACAITDFEYRRLGTYAVATGIVVAKEYKEAVETVHEMLVEAQDEKATEAREKKALKMWRRFYQKIRILEYVGRIPEEEEDTQHPMTMKASDSSKPVAKGVIEIVEVDNEDLGGPRSGFHPVSEELGSPENPIKKPQSLKHRLKTLLASPPHSAPATKTTDKKTAKSKSATTSTKAKPKSRKTPARKTRGRKAVIEPSEEEEAVESEDTDSNPFTGTLRGNHRSRNHKYKYNFDADTDDDDDTATSDGGGGFVKQKQENKHTLRRSTRIATAAPVKYTFGRDDDLIDNDLIEAQPGLEQEEKKKKKKQQENNKKPSGGFFVGSGDSSSELSDAPSNLSDAEYEALVGVRISKPKSAFGDKMYDSSKFFRDGSVKPHDESDDGDDEDEEEEAGDGSVQSKSPVKMFDMLDGVHDNWNLDEVDYDTNGFGPAAENENADATVNDQEIAGNDAEGHSDHNIAAAGQLSLPAGEGGETAGGFLIDDATEDTMVDSNTMHRKEQTPKGDLSPMLFEDPEDRDDPDLDWCN</sequence>
<evidence type="ECO:0000256" key="4">
    <source>
        <dbReference type="ARBA" id="ARBA00023204"/>
    </source>
</evidence>
<protein>
    <submittedName>
        <fullName evidence="10">Rad4-domain-containing protein</fullName>
    </submittedName>
</protein>
<feature type="compositionally biased region" description="Low complexity" evidence="6">
    <location>
        <begin position="971"/>
        <end position="985"/>
    </location>
</feature>
<keyword evidence="5" id="KW-0539">Nucleus</keyword>
<reference evidence="10 11" key="1">
    <citation type="journal article" date="2018" name="Nat. Ecol. Evol.">
        <title>Pezizomycetes genomes reveal the molecular basis of ectomycorrhizal truffle lifestyle.</title>
        <authorList>
            <person name="Murat C."/>
            <person name="Payen T."/>
            <person name="Noel B."/>
            <person name="Kuo A."/>
            <person name="Morin E."/>
            <person name="Chen J."/>
            <person name="Kohler A."/>
            <person name="Krizsan K."/>
            <person name="Balestrini R."/>
            <person name="Da Silva C."/>
            <person name="Montanini B."/>
            <person name="Hainaut M."/>
            <person name="Levati E."/>
            <person name="Barry K.W."/>
            <person name="Belfiori B."/>
            <person name="Cichocki N."/>
            <person name="Clum A."/>
            <person name="Dockter R.B."/>
            <person name="Fauchery L."/>
            <person name="Guy J."/>
            <person name="Iotti M."/>
            <person name="Le Tacon F."/>
            <person name="Lindquist E.A."/>
            <person name="Lipzen A."/>
            <person name="Malagnac F."/>
            <person name="Mello A."/>
            <person name="Molinier V."/>
            <person name="Miyauchi S."/>
            <person name="Poulain J."/>
            <person name="Riccioni C."/>
            <person name="Rubini A."/>
            <person name="Sitrit Y."/>
            <person name="Splivallo R."/>
            <person name="Traeger S."/>
            <person name="Wang M."/>
            <person name="Zifcakova L."/>
            <person name="Wipf D."/>
            <person name="Zambonelli A."/>
            <person name="Paolocci F."/>
            <person name="Nowrousian M."/>
            <person name="Ottonello S."/>
            <person name="Baldrian P."/>
            <person name="Spatafora J.W."/>
            <person name="Henrissat B."/>
            <person name="Nagy L.G."/>
            <person name="Aury J.M."/>
            <person name="Wincker P."/>
            <person name="Grigoriev I.V."/>
            <person name="Bonfante P."/>
            <person name="Martin F.M."/>
        </authorList>
    </citation>
    <scope>NUCLEOTIDE SEQUENCE [LARGE SCALE GENOMIC DNA]</scope>
    <source>
        <strain evidence="10 11">120613-1</strain>
    </source>
</reference>
<feature type="region of interest" description="Disordered" evidence="6">
    <location>
        <begin position="1"/>
        <end position="152"/>
    </location>
</feature>
<dbReference type="GO" id="GO:0003684">
    <property type="term" value="F:damaged DNA binding"/>
    <property type="evidence" value="ECO:0007669"/>
    <property type="project" value="InterPro"/>
</dbReference>